<gene>
    <name evidence="2" type="ORF">H0B56_00205</name>
</gene>
<dbReference type="EMBL" id="JACCKD010000001">
    <property type="protein sequence ID" value="MBA0123962.1"/>
    <property type="molecule type" value="Genomic_DNA"/>
</dbReference>
<evidence type="ECO:0000256" key="1">
    <source>
        <dbReference type="SAM" id="MobiDB-lite"/>
    </source>
</evidence>
<reference evidence="2 3" key="1">
    <citation type="submission" date="2020-07" db="EMBL/GenBank/DDBJ databases">
        <title>Genome of Haloechinothrix sp.</title>
        <authorList>
            <person name="Tang S.-K."/>
            <person name="Yang L."/>
            <person name="Zhu W.-Y."/>
        </authorList>
    </citation>
    <scope>NUCLEOTIDE SEQUENCE [LARGE SCALE GENOMIC DNA]</scope>
    <source>
        <strain evidence="2 3">YIM 98757</strain>
    </source>
</reference>
<dbReference type="AlphaFoldDB" id="A0A838A796"/>
<evidence type="ECO:0000313" key="2">
    <source>
        <dbReference type="EMBL" id="MBA0123962.1"/>
    </source>
</evidence>
<organism evidence="2 3">
    <name type="scientific">Haloechinothrix aidingensis</name>
    <dbReference type="NCBI Taxonomy" id="2752311"/>
    <lineage>
        <taxon>Bacteria</taxon>
        <taxon>Bacillati</taxon>
        <taxon>Actinomycetota</taxon>
        <taxon>Actinomycetes</taxon>
        <taxon>Pseudonocardiales</taxon>
        <taxon>Pseudonocardiaceae</taxon>
        <taxon>Haloechinothrix</taxon>
    </lineage>
</organism>
<accession>A0A838A796</accession>
<keyword evidence="3" id="KW-1185">Reference proteome</keyword>
<feature type="compositionally biased region" description="Basic residues" evidence="1">
    <location>
        <begin position="8"/>
        <end position="17"/>
    </location>
</feature>
<proteinExistence type="predicted"/>
<evidence type="ECO:0000313" key="3">
    <source>
        <dbReference type="Proteomes" id="UP000582974"/>
    </source>
</evidence>
<dbReference type="Proteomes" id="UP000582974">
    <property type="component" value="Unassembled WGS sequence"/>
</dbReference>
<feature type="region of interest" description="Disordered" evidence="1">
    <location>
        <begin position="1"/>
        <end position="20"/>
    </location>
</feature>
<sequence length="53" mass="6106">MNLAAQLRARRARKRTQRAADRSINFAATATVRQELLAAAESRPRHRQHNRVI</sequence>
<dbReference type="RefSeq" id="WP_180890887.1">
    <property type="nucleotide sequence ID" value="NZ_JACCKD010000001.1"/>
</dbReference>
<comment type="caution">
    <text evidence="2">The sequence shown here is derived from an EMBL/GenBank/DDBJ whole genome shotgun (WGS) entry which is preliminary data.</text>
</comment>
<protein>
    <submittedName>
        <fullName evidence="2">Uncharacterized protein</fullName>
    </submittedName>
</protein>
<name>A0A838A796_9PSEU</name>